<keyword evidence="2" id="KW-0378">Hydrolase</keyword>
<accession>A0A482Y7J2</accession>
<evidence type="ECO:0000256" key="1">
    <source>
        <dbReference type="ARBA" id="ARBA00022722"/>
    </source>
</evidence>
<dbReference type="InterPro" id="IPR029052">
    <property type="entry name" value="Metallo-depent_PP-like"/>
</dbReference>
<evidence type="ECO:0000313" key="7">
    <source>
        <dbReference type="Proteomes" id="UP000292704"/>
    </source>
</evidence>
<dbReference type="Gene3D" id="3.60.21.10">
    <property type="match status" value="1"/>
</dbReference>
<dbReference type="InterPro" id="IPR050535">
    <property type="entry name" value="DNA_Repair-Maintenance_Comp"/>
</dbReference>
<proteinExistence type="predicted"/>
<gene>
    <name evidence="6" type="ORF">ELS17_04705</name>
</gene>
<feature type="compositionally biased region" description="Basic and acidic residues" evidence="4">
    <location>
        <begin position="11"/>
        <end position="22"/>
    </location>
</feature>
<dbReference type="PANTHER" id="PTHR30337">
    <property type="entry name" value="COMPONENT OF ATP-DEPENDENT DSDNA EXONUCLEASE"/>
    <property type="match status" value="1"/>
</dbReference>
<protein>
    <submittedName>
        <fullName evidence="6">DNA repair exonuclease</fullName>
    </submittedName>
</protein>
<dbReference type="InterPro" id="IPR041796">
    <property type="entry name" value="Mre11_N"/>
</dbReference>
<dbReference type="CDD" id="cd00840">
    <property type="entry name" value="MPP_Mre11_N"/>
    <property type="match status" value="1"/>
</dbReference>
<dbReference type="AlphaFoldDB" id="A0A482Y7J2"/>
<dbReference type="SUPFAM" id="SSF56300">
    <property type="entry name" value="Metallo-dependent phosphatases"/>
    <property type="match status" value="1"/>
</dbReference>
<sequence>MFPGGINGNRDAPDHFRAPPKEVDDRMTTTILHVSDSHIGCQQYRNDTRREDFLDAFEQALAVARGEHPDHDNDPVDAVLHTGDLFDDQLTSFDDVYACHEALRGLREANIPFFVIVGNHEIRRNTDFVDEFVLTGDAIRLTRTPTPVNNEVALYGVDSVKQPDWEETDLSLESADEGLFRLVAMHQLFSPPIDAVGHEASNILDLEPVLDRFGTDVDGIALGDCHERLGDTCRGVPVWYPGSTERTTRDTPHPSVDLLTIDPEGSPQFDRERLLLDTREFIEIDIEFGESDTFDLVERKVEEKAPVADAVVFVNVRGAENGVTKQEIHDHLHARGVTHADVTDERVVEAIAGDLDDLDTESEIDVDAELDEAIGELDISEEARELEEMLRHADPDLDDTRRRGNAKERFRALAAERFGDAATGGDA</sequence>
<dbReference type="InterPro" id="IPR004843">
    <property type="entry name" value="Calcineurin-like_PHP"/>
</dbReference>
<feature type="region of interest" description="Disordered" evidence="4">
    <location>
        <begin position="1"/>
        <end position="22"/>
    </location>
</feature>
<name>A0A482Y7J2_9EURY</name>
<organism evidence="6 7">
    <name type="scientific">Natrinema altunense</name>
    <dbReference type="NCBI Taxonomy" id="222984"/>
    <lineage>
        <taxon>Archaea</taxon>
        <taxon>Methanobacteriati</taxon>
        <taxon>Methanobacteriota</taxon>
        <taxon>Stenosarchaea group</taxon>
        <taxon>Halobacteria</taxon>
        <taxon>Halobacteriales</taxon>
        <taxon>Natrialbaceae</taxon>
        <taxon>Natrinema</taxon>
    </lineage>
</organism>
<feature type="domain" description="Calcineurin-like phosphoesterase" evidence="5">
    <location>
        <begin position="30"/>
        <end position="209"/>
    </location>
</feature>
<evidence type="ECO:0000313" key="6">
    <source>
        <dbReference type="EMBL" id="RZH68767.1"/>
    </source>
</evidence>
<dbReference type="Pfam" id="PF00149">
    <property type="entry name" value="Metallophos"/>
    <property type="match status" value="1"/>
</dbReference>
<evidence type="ECO:0000256" key="3">
    <source>
        <dbReference type="ARBA" id="ARBA00022839"/>
    </source>
</evidence>
<evidence type="ECO:0000256" key="4">
    <source>
        <dbReference type="SAM" id="MobiDB-lite"/>
    </source>
</evidence>
<keyword evidence="1" id="KW-0540">Nuclease</keyword>
<evidence type="ECO:0000259" key="5">
    <source>
        <dbReference type="Pfam" id="PF00149"/>
    </source>
</evidence>
<dbReference type="PANTHER" id="PTHR30337:SF0">
    <property type="entry name" value="NUCLEASE SBCCD SUBUNIT D"/>
    <property type="match status" value="1"/>
</dbReference>
<reference evidence="6 7" key="1">
    <citation type="submission" date="2019-02" db="EMBL/GenBank/DDBJ databases">
        <title>Genome analysis provides insights into bioremediation potentialities and Haloocin production by Natrinema altunense strain 4.1R isolated from Chott Douz in Tunisian desert.</title>
        <authorList>
            <person name="Najjari A."/>
            <person name="Youssef N."/>
            <person name="Ben Dhia O."/>
            <person name="Ferjani R."/>
            <person name="El Hidri D."/>
            <person name="Ouzari H.I."/>
            <person name="Cherif A."/>
        </authorList>
    </citation>
    <scope>NUCLEOTIDE SEQUENCE [LARGE SCALE GENOMIC DNA]</scope>
    <source>
        <strain evidence="6 7">4.1R</strain>
    </source>
</reference>
<keyword evidence="3 6" id="KW-0269">Exonuclease</keyword>
<dbReference type="EMBL" id="SHMR01000001">
    <property type="protein sequence ID" value="RZH68767.1"/>
    <property type="molecule type" value="Genomic_DNA"/>
</dbReference>
<evidence type="ECO:0000256" key="2">
    <source>
        <dbReference type="ARBA" id="ARBA00022801"/>
    </source>
</evidence>
<dbReference type="GO" id="GO:0004527">
    <property type="term" value="F:exonuclease activity"/>
    <property type="evidence" value="ECO:0007669"/>
    <property type="project" value="UniProtKB-KW"/>
</dbReference>
<dbReference type="Proteomes" id="UP000292704">
    <property type="component" value="Unassembled WGS sequence"/>
</dbReference>
<comment type="caution">
    <text evidence="6">The sequence shown here is derived from an EMBL/GenBank/DDBJ whole genome shotgun (WGS) entry which is preliminary data.</text>
</comment>